<proteinExistence type="inferred from homology"/>
<dbReference type="Gene3D" id="3.30.70.260">
    <property type="match status" value="1"/>
</dbReference>
<dbReference type="RefSeq" id="WP_315604143.1">
    <property type="nucleotide sequence ID" value="NZ_CP130318.1"/>
</dbReference>
<dbReference type="InterPro" id="IPR045865">
    <property type="entry name" value="ACT-like_dom_sf"/>
</dbReference>
<dbReference type="InterPro" id="IPR051318">
    <property type="entry name" value="Fe-S_L-Ser"/>
</dbReference>
<keyword evidence="9 11" id="KW-0456">Lyase</keyword>
<feature type="domain" description="ACT" evidence="13">
    <location>
        <begin position="151"/>
        <end position="223"/>
    </location>
</feature>
<comment type="cofactor">
    <cofactor evidence="1 12">
        <name>[4Fe-4S] cluster</name>
        <dbReference type="ChEBI" id="CHEBI:49883"/>
    </cofactor>
</comment>
<evidence type="ECO:0000256" key="12">
    <source>
        <dbReference type="RuleBase" id="RU366059"/>
    </source>
</evidence>
<gene>
    <name evidence="14" type="primary">sdaAB</name>
    <name evidence="14" type="ORF">MJA45_22520</name>
</gene>
<evidence type="ECO:0000259" key="13">
    <source>
        <dbReference type="PROSITE" id="PS51671"/>
    </source>
</evidence>
<keyword evidence="8 11" id="KW-0411">Iron-sulfur</keyword>
<dbReference type="Pfam" id="PF03315">
    <property type="entry name" value="SDH_beta"/>
    <property type="match status" value="1"/>
</dbReference>
<dbReference type="Gene3D" id="3.30.1330.90">
    <property type="entry name" value="D-3-phosphoglycerate dehydrogenase, domain 3"/>
    <property type="match status" value="1"/>
</dbReference>
<evidence type="ECO:0000313" key="14">
    <source>
        <dbReference type="EMBL" id="WNQ10369.1"/>
    </source>
</evidence>
<dbReference type="AlphaFoldDB" id="A0AA96LC35"/>
<evidence type="ECO:0000313" key="15">
    <source>
        <dbReference type="Proteomes" id="UP001305702"/>
    </source>
</evidence>
<evidence type="ECO:0000256" key="9">
    <source>
        <dbReference type="ARBA" id="ARBA00023239"/>
    </source>
</evidence>
<dbReference type="PANTHER" id="PTHR30182:SF12">
    <property type="entry name" value="L-SERINE DEHYDRATASE, BETA CHAIN-RELATED"/>
    <property type="match status" value="1"/>
</dbReference>
<dbReference type="InterPro" id="IPR004643">
    <property type="entry name" value="Fe-S_L-Ser_bsu"/>
</dbReference>
<dbReference type="KEGG" id="paun:MJA45_22520"/>
<evidence type="ECO:0000256" key="2">
    <source>
        <dbReference type="ARBA" id="ARBA00004742"/>
    </source>
</evidence>
<evidence type="ECO:0000256" key="3">
    <source>
        <dbReference type="ARBA" id="ARBA00008636"/>
    </source>
</evidence>
<accession>A0AA96LC35</accession>
<protein>
    <recommendedName>
        <fullName evidence="11">L-serine deaminase</fullName>
    </recommendedName>
</protein>
<dbReference type="GO" id="GO:0051539">
    <property type="term" value="F:4 iron, 4 sulfur cluster binding"/>
    <property type="evidence" value="ECO:0007669"/>
    <property type="project" value="UniProtKB-UniRule"/>
</dbReference>
<dbReference type="PANTHER" id="PTHR30182">
    <property type="entry name" value="L-SERINE DEHYDRATASE"/>
    <property type="match status" value="1"/>
</dbReference>
<keyword evidence="7 11" id="KW-0408">Iron</keyword>
<evidence type="ECO:0000256" key="11">
    <source>
        <dbReference type="PIRNR" id="PIRNR036692"/>
    </source>
</evidence>
<name>A0AA96LC35_9BACL</name>
<dbReference type="InterPro" id="IPR005131">
    <property type="entry name" value="Ser_deHydtase_bsu"/>
</dbReference>
<keyword evidence="5 11" id="KW-0004">4Fe-4S</keyword>
<comment type="pathway">
    <text evidence="2 11">Carbohydrate biosynthesis; gluconeogenesis.</text>
</comment>
<dbReference type="GO" id="GO:0046872">
    <property type="term" value="F:metal ion binding"/>
    <property type="evidence" value="ECO:0007669"/>
    <property type="project" value="UniProtKB-UniRule"/>
</dbReference>
<dbReference type="NCBIfam" id="TIGR00719">
    <property type="entry name" value="sda_beta"/>
    <property type="match status" value="1"/>
</dbReference>
<comment type="similarity">
    <text evidence="3 11 12">Belongs to the iron-sulfur dependent L-serine dehydratase family.</text>
</comment>
<dbReference type="EMBL" id="CP130318">
    <property type="protein sequence ID" value="WNQ10369.1"/>
    <property type="molecule type" value="Genomic_DNA"/>
</dbReference>
<dbReference type="InterPro" id="IPR002912">
    <property type="entry name" value="ACT_dom"/>
</dbReference>
<sequence length="225" mass="24243">MRFKDVFSIIGPDMVGPSSSHTAGAVRIGRAARQFFGPLPERVEITLFRSFAETYRGHGTDVALAAGLLDWDTQDERIPEALQHAAGLGVNIEFFPAHGDFAEAPHPNTARLRMTAGDRTMTVTGTSIGGGNIEIVGVDGFDVRCSCSYPTLAIYHDDRVGMLADITRLISQCSLNIGHMDVDRASRSGKALTLIEADGRFEKELVEALRALPGVTSIRTVDLTG</sequence>
<evidence type="ECO:0000256" key="6">
    <source>
        <dbReference type="ARBA" id="ARBA00022723"/>
    </source>
</evidence>
<dbReference type="GO" id="GO:0006094">
    <property type="term" value="P:gluconeogenesis"/>
    <property type="evidence" value="ECO:0007669"/>
    <property type="project" value="UniProtKB-UniRule"/>
</dbReference>
<reference evidence="14 15" key="1">
    <citation type="submission" date="2022-02" db="EMBL/GenBank/DDBJ databases">
        <title>Paenibacillus sp. MBLB1776 Whole Genome Shotgun Sequencing.</title>
        <authorList>
            <person name="Hwang C.Y."/>
            <person name="Cho E.-S."/>
            <person name="Seo M.-J."/>
        </authorList>
    </citation>
    <scope>NUCLEOTIDE SEQUENCE [LARGE SCALE GENOMIC DNA]</scope>
    <source>
        <strain evidence="14 15">MBLB1776</strain>
    </source>
</reference>
<evidence type="ECO:0000256" key="10">
    <source>
        <dbReference type="ARBA" id="ARBA00049406"/>
    </source>
</evidence>
<dbReference type="SUPFAM" id="SSF143548">
    <property type="entry name" value="Serine metabolism enzymes domain"/>
    <property type="match status" value="1"/>
</dbReference>
<keyword evidence="15" id="KW-1185">Reference proteome</keyword>
<organism evidence="14 15">
    <name type="scientific">Paenibacillus aurantius</name>
    <dbReference type="NCBI Taxonomy" id="2918900"/>
    <lineage>
        <taxon>Bacteria</taxon>
        <taxon>Bacillati</taxon>
        <taxon>Bacillota</taxon>
        <taxon>Bacilli</taxon>
        <taxon>Bacillales</taxon>
        <taxon>Paenibacillaceae</taxon>
        <taxon>Paenibacillus</taxon>
    </lineage>
</organism>
<dbReference type="Proteomes" id="UP001305702">
    <property type="component" value="Chromosome"/>
</dbReference>
<keyword evidence="4 11" id="KW-0312">Gluconeogenesis</keyword>
<evidence type="ECO:0000256" key="5">
    <source>
        <dbReference type="ARBA" id="ARBA00022485"/>
    </source>
</evidence>
<dbReference type="SUPFAM" id="SSF55021">
    <property type="entry name" value="ACT-like"/>
    <property type="match status" value="1"/>
</dbReference>
<comment type="catalytic activity">
    <reaction evidence="10 11 12">
        <text>L-serine = pyruvate + NH4(+)</text>
        <dbReference type="Rhea" id="RHEA:19169"/>
        <dbReference type="ChEBI" id="CHEBI:15361"/>
        <dbReference type="ChEBI" id="CHEBI:28938"/>
        <dbReference type="ChEBI" id="CHEBI:33384"/>
        <dbReference type="EC" id="4.3.1.17"/>
    </reaction>
</comment>
<dbReference type="PIRSF" id="PIRSF036692">
    <property type="entry name" value="SDH_B"/>
    <property type="match status" value="1"/>
</dbReference>
<dbReference type="CDD" id="cd04903">
    <property type="entry name" value="ACT_LSD"/>
    <property type="match status" value="1"/>
</dbReference>
<dbReference type="InterPro" id="IPR029009">
    <property type="entry name" value="ASB_dom_sf"/>
</dbReference>
<dbReference type="GO" id="GO:0003941">
    <property type="term" value="F:L-serine ammonia-lyase activity"/>
    <property type="evidence" value="ECO:0007669"/>
    <property type="project" value="UniProtKB-UniRule"/>
</dbReference>
<keyword evidence="6 11" id="KW-0479">Metal-binding</keyword>
<dbReference type="PROSITE" id="PS51671">
    <property type="entry name" value="ACT"/>
    <property type="match status" value="1"/>
</dbReference>
<evidence type="ECO:0000256" key="4">
    <source>
        <dbReference type="ARBA" id="ARBA00022432"/>
    </source>
</evidence>
<evidence type="ECO:0000256" key="7">
    <source>
        <dbReference type="ARBA" id="ARBA00023004"/>
    </source>
</evidence>
<evidence type="ECO:0000256" key="8">
    <source>
        <dbReference type="ARBA" id="ARBA00023014"/>
    </source>
</evidence>
<evidence type="ECO:0000256" key="1">
    <source>
        <dbReference type="ARBA" id="ARBA00001966"/>
    </source>
</evidence>